<protein>
    <recommendedName>
        <fullName evidence="2">Glycoside hydrolase family 42 N-terminal domain-containing protein</fullName>
    </recommendedName>
</protein>
<dbReference type="AlphaFoldDB" id="X1PIQ3"/>
<proteinExistence type="predicted"/>
<gene>
    <name evidence="1" type="ORF">S06H3_26698</name>
</gene>
<organism evidence="1">
    <name type="scientific">marine sediment metagenome</name>
    <dbReference type="NCBI Taxonomy" id="412755"/>
    <lineage>
        <taxon>unclassified sequences</taxon>
        <taxon>metagenomes</taxon>
        <taxon>ecological metagenomes</taxon>
    </lineage>
</organism>
<name>X1PIQ3_9ZZZZ</name>
<dbReference type="EMBL" id="BARV01015452">
    <property type="protein sequence ID" value="GAI30749.1"/>
    <property type="molecule type" value="Genomic_DNA"/>
</dbReference>
<comment type="caution">
    <text evidence="1">The sequence shown here is derived from an EMBL/GenBank/DDBJ whole genome shotgun (WGS) entry which is preliminary data.</text>
</comment>
<evidence type="ECO:0000313" key="1">
    <source>
        <dbReference type="EMBL" id="GAI30749.1"/>
    </source>
</evidence>
<accession>X1PIQ3</accession>
<reference evidence="1" key="1">
    <citation type="journal article" date="2014" name="Front. Microbiol.">
        <title>High frequency of phylogenetically diverse reductive dehalogenase-homologous genes in deep subseafloor sedimentary metagenomes.</title>
        <authorList>
            <person name="Kawai M."/>
            <person name="Futagami T."/>
            <person name="Toyoda A."/>
            <person name="Takaki Y."/>
            <person name="Nishi S."/>
            <person name="Hori S."/>
            <person name="Arai W."/>
            <person name="Tsubouchi T."/>
            <person name="Morono Y."/>
            <person name="Uchiyama I."/>
            <person name="Ito T."/>
            <person name="Fujiyama A."/>
            <person name="Inagaki F."/>
            <person name="Takami H."/>
        </authorList>
    </citation>
    <scope>NUCLEOTIDE SEQUENCE</scope>
    <source>
        <strain evidence="1">Expedition CK06-06</strain>
    </source>
</reference>
<evidence type="ECO:0008006" key="2">
    <source>
        <dbReference type="Google" id="ProtNLM"/>
    </source>
</evidence>
<sequence>MNPSKIFKLGLKRIRLTVNNVDSWDIYWDKPEIPIDPKHDDFITRLVDNGIIITYIFCFWDKEYVAQGEEVLYPKFKTEDEIQRYLDYVQ</sequence>